<dbReference type="Proteomes" id="UP000801492">
    <property type="component" value="Unassembled WGS sequence"/>
</dbReference>
<dbReference type="EMBL" id="VTPC01030699">
    <property type="protein sequence ID" value="KAF2891488.1"/>
    <property type="molecule type" value="Genomic_DNA"/>
</dbReference>
<gene>
    <name evidence="2" type="ORF">ILUMI_14685</name>
</gene>
<evidence type="ECO:0000313" key="3">
    <source>
        <dbReference type="Proteomes" id="UP000801492"/>
    </source>
</evidence>
<dbReference type="AlphaFoldDB" id="A0A8K0CQ04"/>
<feature type="domain" description="PiggyBac transposable element-derived protein" evidence="1">
    <location>
        <begin position="1"/>
        <end position="187"/>
    </location>
</feature>
<proteinExistence type="predicted"/>
<name>A0A8K0CQ04_IGNLU</name>
<accession>A0A8K0CQ04</accession>
<dbReference type="OrthoDB" id="8123139at2759"/>
<evidence type="ECO:0000313" key="2">
    <source>
        <dbReference type="EMBL" id="KAF2891488.1"/>
    </source>
</evidence>
<reference evidence="2" key="1">
    <citation type="submission" date="2019-08" db="EMBL/GenBank/DDBJ databases">
        <title>The genome of the North American firefly Photinus pyralis.</title>
        <authorList>
            <consortium name="Photinus pyralis genome working group"/>
            <person name="Fallon T.R."/>
            <person name="Sander Lower S.E."/>
            <person name="Weng J.-K."/>
        </authorList>
    </citation>
    <scope>NUCLEOTIDE SEQUENCE</scope>
    <source>
        <strain evidence="2">TRF0915ILg1</strain>
        <tissue evidence="2">Whole body</tissue>
    </source>
</reference>
<keyword evidence="3" id="KW-1185">Reference proteome</keyword>
<protein>
    <recommendedName>
        <fullName evidence="1">PiggyBac transposable element-derived protein domain-containing protein</fullName>
    </recommendedName>
</protein>
<organism evidence="2 3">
    <name type="scientific">Ignelater luminosus</name>
    <name type="common">Cucubano</name>
    <name type="synonym">Pyrophorus luminosus</name>
    <dbReference type="NCBI Taxonomy" id="2038154"/>
    <lineage>
        <taxon>Eukaryota</taxon>
        <taxon>Metazoa</taxon>
        <taxon>Ecdysozoa</taxon>
        <taxon>Arthropoda</taxon>
        <taxon>Hexapoda</taxon>
        <taxon>Insecta</taxon>
        <taxon>Pterygota</taxon>
        <taxon>Neoptera</taxon>
        <taxon>Endopterygota</taxon>
        <taxon>Coleoptera</taxon>
        <taxon>Polyphaga</taxon>
        <taxon>Elateriformia</taxon>
        <taxon>Elateroidea</taxon>
        <taxon>Elateridae</taxon>
        <taxon>Agrypninae</taxon>
        <taxon>Pyrophorini</taxon>
        <taxon>Ignelater</taxon>
    </lineage>
</organism>
<dbReference type="PANTHER" id="PTHR46599:SF6">
    <property type="entry name" value="DUAL SPECIFICITY PHOSPHATASE 26"/>
    <property type="match status" value="1"/>
</dbReference>
<dbReference type="Pfam" id="PF13843">
    <property type="entry name" value="DDE_Tnp_1_7"/>
    <property type="match status" value="1"/>
</dbReference>
<dbReference type="PANTHER" id="PTHR46599">
    <property type="entry name" value="PIGGYBAC TRANSPOSABLE ELEMENT-DERIVED PROTEIN 4"/>
    <property type="match status" value="1"/>
</dbReference>
<comment type="caution">
    <text evidence="2">The sequence shown here is derived from an EMBL/GenBank/DDBJ whole genome shotgun (WGS) entry which is preliminary data.</text>
</comment>
<evidence type="ECO:0000259" key="1">
    <source>
        <dbReference type="Pfam" id="PF13843"/>
    </source>
</evidence>
<sequence>MGRNRFKDILRYLRFVMKNNRLERLKTDKFPLLSETWNKFIKNCLFCYKPGQDVIIDKQLFPSKVRCNFTQFMANKPDKFGIKFWILPNVKSKYMYNAFLYVGKDELRLEGESLPENVVIRLMEPCLRTGRNVATDNFFTSLKLAERLKAKQTSIVGTTIRTRKEIPAVVCNSKGSLHYSKILKSESGTTLMVY</sequence>
<dbReference type="InterPro" id="IPR029526">
    <property type="entry name" value="PGBD"/>
</dbReference>